<dbReference type="EMBL" id="JBHSXX010000001">
    <property type="protein sequence ID" value="MFC6866061.1"/>
    <property type="molecule type" value="Genomic_DNA"/>
</dbReference>
<dbReference type="Pfam" id="PF13672">
    <property type="entry name" value="PP2C_2"/>
    <property type="match status" value="1"/>
</dbReference>
<dbReference type="SMART" id="SM00332">
    <property type="entry name" value="PP2Cc"/>
    <property type="match status" value="1"/>
</dbReference>
<sequence>MAQRCSSCTEPVWPEDAYCEACGQRLAGSQVVALTRRTPTGGPVLVQSDECVYCHHRAIDDQFCLRCGRQQPDARDRMECDIGSVCGISDRGMLRDRNADAMAFGWAGATGDPATVVAVVCDGVGSTPKSDLAAQVAADTATDELLRCVVEGVAAREASMLATAAASKAVAGLPGDGAPSTTFVSAIVTTTEVTVAWLGDSRAYWISADGAQAETPVDGDTVYGSACLTVDHTERNTLLNEGLAARHTLTRWVGADAIDLEPQVVSVRPAGTGSILLCSDGLWGYATDTGALAAQVRSGTSPYQVVNRLVDNAIKRGGRDNITGVVVPFPPAVVSP</sequence>
<dbReference type="RefSeq" id="WP_345406948.1">
    <property type="nucleotide sequence ID" value="NZ_BAABLA010000123.1"/>
</dbReference>
<name>A0ABW2BSX0_9PSEU</name>
<evidence type="ECO:0000313" key="2">
    <source>
        <dbReference type="EMBL" id="MFC6866061.1"/>
    </source>
</evidence>
<keyword evidence="3" id="KW-1185">Reference proteome</keyword>
<evidence type="ECO:0000313" key="3">
    <source>
        <dbReference type="Proteomes" id="UP001596337"/>
    </source>
</evidence>
<dbReference type="CDD" id="cd00143">
    <property type="entry name" value="PP2Cc"/>
    <property type="match status" value="1"/>
</dbReference>
<comment type="caution">
    <text evidence="2">The sequence shown here is derived from an EMBL/GenBank/DDBJ whole genome shotgun (WGS) entry which is preliminary data.</text>
</comment>
<reference evidence="3" key="1">
    <citation type="journal article" date="2019" name="Int. J. Syst. Evol. Microbiol.">
        <title>The Global Catalogue of Microorganisms (GCM) 10K type strain sequencing project: providing services to taxonomists for standard genome sequencing and annotation.</title>
        <authorList>
            <consortium name="The Broad Institute Genomics Platform"/>
            <consortium name="The Broad Institute Genome Sequencing Center for Infectious Disease"/>
            <person name="Wu L."/>
            <person name="Ma J."/>
        </authorList>
    </citation>
    <scope>NUCLEOTIDE SEQUENCE [LARGE SCALE GENOMIC DNA]</scope>
    <source>
        <strain evidence="3">KCTC 32255</strain>
    </source>
</reference>
<accession>A0ABW2BSX0</accession>
<proteinExistence type="predicted"/>
<dbReference type="InterPro" id="IPR001932">
    <property type="entry name" value="PPM-type_phosphatase-like_dom"/>
</dbReference>
<evidence type="ECO:0000259" key="1">
    <source>
        <dbReference type="PROSITE" id="PS51746"/>
    </source>
</evidence>
<dbReference type="Gene3D" id="3.60.40.10">
    <property type="entry name" value="PPM-type phosphatase domain"/>
    <property type="match status" value="1"/>
</dbReference>
<feature type="domain" description="PPM-type phosphatase" evidence="1">
    <location>
        <begin position="84"/>
        <end position="329"/>
    </location>
</feature>
<dbReference type="PROSITE" id="PS51746">
    <property type="entry name" value="PPM_2"/>
    <property type="match status" value="1"/>
</dbReference>
<protein>
    <submittedName>
        <fullName evidence="2">Protein phosphatase 2C domain-containing protein</fullName>
    </submittedName>
</protein>
<dbReference type="Proteomes" id="UP001596337">
    <property type="component" value="Unassembled WGS sequence"/>
</dbReference>
<gene>
    <name evidence="2" type="ORF">ACFQGD_02775</name>
</gene>
<dbReference type="SMART" id="SM00331">
    <property type="entry name" value="PP2C_SIG"/>
    <property type="match status" value="1"/>
</dbReference>
<organism evidence="2 3">
    <name type="scientific">Haloechinothrix salitolerans</name>
    <dbReference type="NCBI Taxonomy" id="926830"/>
    <lineage>
        <taxon>Bacteria</taxon>
        <taxon>Bacillati</taxon>
        <taxon>Actinomycetota</taxon>
        <taxon>Actinomycetes</taxon>
        <taxon>Pseudonocardiales</taxon>
        <taxon>Pseudonocardiaceae</taxon>
        <taxon>Haloechinothrix</taxon>
    </lineage>
</organism>
<dbReference type="InterPro" id="IPR036457">
    <property type="entry name" value="PPM-type-like_dom_sf"/>
</dbReference>
<dbReference type="SUPFAM" id="SSF81606">
    <property type="entry name" value="PP2C-like"/>
    <property type="match status" value="1"/>
</dbReference>